<keyword evidence="9" id="KW-0804">Transcription</keyword>
<dbReference type="SMART" id="SM00355">
    <property type="entry name" value="ZnF_C2H2"/>
    <property type="match status" value="8"/>
</dbReference>
<feature type="region of interest" description="Disordered" evidence="12">
    <location>
        <begin position="96"/>
        <end position="182"/>
    </location>
</feature>
<protein>
    <submittedName>
        <fullName evidence="14">Zinc finger protein 454-like</fullName>
    </submittedName>
</protein>
<feature type="domain" description="C2H2-type" evidence="13">
    <location>
        <begin position="251"/>
        <end position="278"/>
    </location>
</feature>
<sequence>MEEISKTVLEPLEEKYTCEEGPSEDRDKVEERDNLALSRSLVFTNTIEKRVIAIKEEDYELECVHFMKEAERNSDQTDIHKQEITNRVKQENFKSEAVSLEEEEEEEIVTGPNSTLSGPFSLQDRSLQVKSESLDSDLKRTEKASSPTKKDVQKKSSVPSSTFAQAPIHGKQQQKHHDGNTKLSASELQSLMLTCLQNSSLPVVKLIRVDAIITKQLVHTTNAAASNICGNQRTTLNGKSKPKVHQQIPRYGCSECGKRYTNTSNLQKHIRSHTGERPFCCTLCDQRFTCKSSLQSHMILHTGERPYCCSECGKRFPDKSRLQKHARIHTGEKPFSCSECGKRLTEKSGLKKHLRIHTGEKPYCCPICGRGFTDSSGLLKHKRIHTGEKPYPCPECDKRFSDSSSLQRHRRIHTGVKPYCCSECGKSFVQKDHLLDHTLTHTGVKPYCCSDCGKCYFHRSNLQRHMVIHSI</sequence>
<keyword evidence="7" id="KW-0805">Transcription regulation</keyword>
<comment type="similarity">
    <text evidence="2">Belongs to the krueppel C2H2-type zinc-finger protein family.</text>
</comment>
<dbReference type="AlphaFoldDB" id="A0A8C4RPK9"/>
<evidence type="ECO:0000256" key="8">
    <source>
        <dbReference type="ARBA" id="ARBA00023125"/>
    </source>
</evidence>
<dbReference type="InterPro" id="IPR013087">
    <property type="entry name" value="Znf_C2H2_type"/>
</dbReference>
<dbReference type="PROSITE" id="PS00028">
    <property type="entry name" value="ZINC_FINGER_C2H2_1"/>
    <property type="match status" value="8"/>
</dbReference>
<dbReference type="SUPFAM" id="SSF57667">
    <property type="entry name" value="beta-beta-alpha zinc fingers"/>
    <property type="match status" value="5"/>
</dbReference>
<feature type="domain" description="C2H2-type" evidence="13">
    <location>
        <begin position="335"/>
        <end position="362"/>
    </location>
</feature>
<feature type="compositionally biased region" description="Polar residues" evidence="12">
    <location>
        <begin position="155"/>
        <end position="164"/>
    </location>
</feature>
<feature type="compositionally biased region" description="Basic and acidic residues" evidence="12">
    <location>
        <begin position="12"/>
        <end position="32"/>
    </location>
</feature>
<keyword evidence="10" id="KW-0539">Nucleus</keyword>
<dbReference type="FunFam" id="3.30.160.60:FF:002716">
    <property type="entry name" value="Zinc finger protein 212"/>
    <property type="match status" value="1"/>
</dbReference>
<evidence type="ECO:0000256" key="4">
    <source>
        <dbReference type="ARBA" id="ARBA00022737"/>
    </source>
</evidence>
<dbReference type="FunFam" id="3.30.160.60:FF:000322">
    <property type="entry name" value="GDNF-inducible zinc finger protein 1"/>
    <property type="match status" value="1"/>
</dbReference>
<dbReference type="FunFam" id="3.30.160.60:FF:000188">
    <property type="entry name" value="Zinc finger protein 787"/>
    <property type="match status" value="1"/>
</dbReference>
<dbReference type="Pfam" id="PF12874">
    <property type="entry name" value="zf-met"/>
    <property type="match status" value="1"/>
</dbReference>
<evidence type="ECO:0000256" key="6">
    <source>
        <dbReference type="ARBA" id="ARBA00022833"/>
    </source>
</evidence>
<comment type="subcellular location">
    <subcellularLocation>
        <location evidence="1">Nucleus</location>
    </subcellularLocation>
</comment>
<keyword evidence="15" id="KW-1185">Reference proteome</keyword>
<dbReference type="GO" id="GO:0000981">
    <property type="term" value="F:DNA-binding transcription factor activity, RNA polymerase II-specific"/>
    <property type="evidence" value="ECO:0007669"/>
    <property type="project" value="TreeGrafter"/>
</dbReference>
<evidence type="ECO:0000256" key="3">
    <source>
        <dbReference type="ARBA" id="ARBA00022723"/>
    </source>
</evidence>
<feature type="compositionally biased region" description="Polar residues" evidence="12">
    <location>
        <begin position="111"/>
        <end position="131"/>
    </location>
</feature>
<proteinExistence type="inferred from homology"/>
<evidence type="ECO:0000256" key="7">
    <source>
        <dbReference type="ARBA" id="ARBA00023015"/>
    </source>
</evidence>
<organism evidence="14 15">
    <name type="scientific">Erpetoichthys calabaricus</name>
    <name type="common">Rope fish</name>
    <name type="synonym">Calamoichthys calabaricus</name>
    <dbReference type="NCBI Taxonomy" id="27687"/>
    <lineage>
        <taxon>Eukaryota</taxon>
        <taxon>Metazoa</taxon>
        <taxon>Chordata</taxon>
        <taxon>Craniata</taxon>
        <taxon>Vertebrata</taxon>
        <taxon>Euteleostomi</taxon>
        <taxon>Actinopterygii</taxon>
        <taxon>Polypteriformes</taxon>
        <taxon>Polypteridae</taxon>
        <taxon>Erpetoichthys</taxon>
    </lineage>
</organism>
<feature type="region of interest" description="Disordered" evidence="12">
    <location>
        <begin position="1"/>
        <end position="32"/>
    </location>
</feature>
<reference evidence="14" key="1">
    <citation type="submission" date="2021-06" db="EMBL/GenBank/DDBJ databases">
        <authorList>
            <consortium name="Wellcome Sanger Institute Data Sharing"/>
        </authorList>
    </citation>
    <scope>NUCLEOTIDE SEQUENCE [LARGE SCALE GENOMIC DNA]</scope>
</reference>
<keyword evidence="5 11" id="KW-0863">Zinc-finger</keyword>
<feature type="domain" description="C2H2-type" evidence="13">
    <location>
        <begin position="279"/>
        <end position="306"/>
    </location>
</feature>
<dbReference type="GO" id="GO:0000978">
    <property type="term" value="F:RNA polymerase II cis-regulatory region sequence-specific DNA binding"/>
    <property type="evidence" value="ECO:0007669"/>
    <property type="project" value="TreeGrafter"/>
</dbReference>
<dbReference type="FunFam" id="3.30.160.60:FF:002343">
    <property type="entry name" value="Zinc finger protein 33A"/>
    <property type="match status" value="1"/>
</dbReference>
<evidence type="ECO:0000313" key="14">
    <source>
        <dbReference type="Ensembl" id="ENSECRP00000005113.1"/>
    </source>
</evidence>
<feature type="compositionally biased region" description="Acidic residues" evidence="12">
    <location>
        <begin position="99"/>
        <end position="108"/>
    </location>
</feature>
<dbReference type="FunFam" id="3.30.160.60:FF:001156">
    <property type="entry name" value="Zinc finger protein 407"/>
    <property type="match status" value="1"/>
</dbReference>
<accession>A0A8C4RPK9</accession>
<reference evidence="14" key="2">
    <citation type="submission" date="2025-08" db="UniProtKB">
        <authorList>
            <consortium name="Ensembl"/>
        </authorList>
    </citation>
    <scope>IDENTIFICATION</scope>
</reference>
<evidence type="ECO:0000313" key="15">
    <source>
        <dbReference type="Proteomes" id="UP000694620"/>
    </source>
</evidence>
<dbReference type="Pfam" id="PF00096">
    <property type="entry name" value="zf-C2H2"/>
    <property type="match status" value="7"/>
</dbReference>
<dbReference type="FunFam" id="3.30.160.60:FF:000688">
    <property type="entry name" value="zinc finger protein 197 isoform X1"/>
    <property type="match status" value="1"/>
</dbReference>
<dbReference type="PANTHER" id="PTHR23226">
    <property type="entry name" value="ZINC FINGER AND SCAN DOMAIN-CONTAINING"/>
    <property type="match status" value="1"/>
</dbReference>
<evidence type="ECO:0000256" key="1">
    <source>
        <dbReference type="ARBA" id="ARBA00004123"/>
    </source>
</evidence>
<feature type="domain" description="C2H2-type" evidence="13">
    <location>
        <begin position="363"/>
        <end position="390"/>
    </location>
</feature>
<reference evidence="14" key="3">
    <citation type="submission" date="2025-09" db="UniProtKB">
        <authorList>
            <consortium name="Ensembl"/>
        </authorList>
    </citation>
    <scope>IDENTIFICATION</scope>
</reference>
<evidence type="ECO:0000256" key="5">
    <source>
        <dbReference type="ARBA" id="ARBA00022771"/>
    </source>
</evidence>
<evidence type="ECO:0000256" key="2">
    <source>
        <dbReference type="ARBA" id="ARBA00006991"/>
    </source>
</evidence>
<dbReference type="Ensembl" id="ENSECRT00000005196.1">
    <property type="protein sequence ID" value="ENSECRP00000005113.1"/>
    <property type="gene ID" value="ENSECRG00000003454.1"/>
</dbReference>
<feature type="domain" description="C2H2-type" evidence="13">
    <location>
        <begin position="447"/>
        <end position="471"/>
    </location>
</feature>
<evidence type="ECO:0000256" key="9">
    <source>
        <dbReference type="ARBA" id="ARBA00023163"/>
    </source>
</evidence>
<evidence type="ECO:0000256" key="10">
    <source>
        <dbReference type="ARBA" id="ARBA00023242"/>
    </source>
</evidence>
<dbReference type="Gene3D" id="3.30.160.60">
    <property type="entry name" value="Classic Zinc Finger"/>
    <property type="match status" value="8"/>
</dbReference>
<keyword evidence="8" id="KW-0238">DNA-binding</keyword>
<dbReference type="PROSITE" id="PS50157">
    <property type="entry name" value="ZINC_FINGER_C2H2_2"/>
    <property type="match status" value="8"/>
</dbReference>
<dbReference type="InterPro" id="IPR036236">
    <property type="entry name" value="Znf_C2H2_sf"/>
</dbReference>
<dbReference type="GeneTree" id="ENSGT01150000286936"/>
<evidence type="ECO:0000259" key="13">
    <source>
        <dbReference type="PROSITE" id="PS50157"/>
    </source>
</evidence>
<feature type="domain" description="C2H2-type" evidence="13">
    <location>
        <begin position="391"/>
        <end position="418"/>
    </location>
</feature>
<feature type="domain" description="C2H2-type" evidence="13">
    <location>
        <begin position="307"/>
        <end position="334"/>
    </location>
</feature>
<evidence type="ECO:0000256" key="12">
    <source>
        <dbReference type="SAM" id="MobiDB-lite"/>
    </source>
</evidence>
<keyword evidence="3" id="KW-0479">Metal-binding</keyword>
<dbReference type="FunFam" id="3.30.160.60:FF:000912">
    <property type="entry name" value="Zinc finger protein 660"/>
    <property type="match status" value="1"/>
</dbReference>
<dbReference type="GO" id="GO:0008270">
    <property type="term" value="F:zinc ion binding"/>
    <property type="evidence" value="ECO:0007669"/>
    <property type="project" value="UniProtKB-KW"/>
</dbReference>
<feature type="domain" description="C2H2-type" evidence="13">
    <location>
        <begin position="419"/>
        <end position="446"/>
    </location>
</feature>
<dbReference type="FunFam" id="3.30.160.60:FF:001155">
    <property type="entry name" value="Zinc finger 30C"/>
    <property type="match status" value="1"/>
</dbReference>
<feature type="compositionally biased region" description="Basic and acidic residues" evidence="12">
    <location>
        <begin position="132"/>
        <end position="154"/>
    </location>
</feature>
<dbReference type="PANTHER" id="PTHR23226:SF397">
    <property type="entry name" value="C2H2-TYPE DOMAIN-CONTAINING PROTEIN"/>
    <property type="match status" value="1"/>
</dbReference>
<name>A0A8C4RPK9_ERPCA</name>
<keyword evidence="6" id="KW-0862">Zinc</keyword>
<dbReference type="Proteomes" id="UP000694620">
    <property type="component" value="Chromosome 1"/>
</dbReference>
<keyword evidence="4" id="KW-0677">Repeat</keyword>
<dbReference type="GO" id="GO:0005634">
    <property type="term" value="C:nucleus"/>
    <property type="evidence" value="ECO:0007669"/>
    <property type="project" value="UniProtKB-SubCell"/>
</dbReference>
<evidence type="ECO:0000256" key="11">
    <source>
        <dbReference type="PROSITE-ProRule" id="PRU00042"/>
    </source>
</evidence>